<dbReference type="EMBL" id="JAHDVG010000463">
    <property type="protein sequence ID" value="KAH1186588.1"/>
    <property type="molecule type" value="Genomic_DNA"/>
</dbReference>
<comment type="caution">
    <text evidence="1">The sequence shown here is derived from an EMBL/GenBank/DDBJ whole genome shotgun (WGS) entry which is preliminary data.</text>
</comment>
<dbReference type="Proteomes" id="UP000827986">
    <property type="component" value="Unassembled WGS sequence"/>
</dbReference>
<protein>
    <submittedName>
        <fullName evidence="1">Uncharacterized protein</fullName>
    </submittedName>
</protein>
<accession>A0A9D3XUX3</accession>
<sequence length="107" mass="12470">MQLLYFLGFFRLDSLPTYEKLLLLKRCLWIPFAFCFPRTVHWLDLPIQLKRTHLVPVGTHQTTSELAGEYYYRAEPTVLEKPTNIVPVAIDSHPLKTVTKPYPVTKP</sequence>
<keyword evidence="2" id="KW-1185">Reference proteome</keyword>
<dbReference type="AlphaFoldDB" id="A0A9D3XUX3"/>
<proteinExistence type="predicted"/>
<evidence type="ECO:0000313" key="2">
    <source>
        <dbReference type="Proteomes" id="UP000827986"/>
    </source>
</evidence>
<evidence type="ECO:0000313" key="1">
    <source>
        <dbReference type="EMBL" id="KAH1186588.1"/>
    </source>
</evidence>
<name>A0A9D3XUX3_9SAUR</name>
<organism evidence="1 2">
    <name type="scientific">Mauremys mutica</name>
    <name type="common">yellowpond turtle</name>
    <dbReference type="NCBI Taxonomy" id="74926"/>
    <lineage>
        <taxon>Eukaryota</taxon>
        <taxon>Metazoa</taxon>
        <taxon>Chordata</taxon>
        <taxon>Craniata</taxon>
        <taxon>Vertebrata</taxon>
        <taxon>Euteleostomi</taxon>
        <taxon>Archelosauria</taxon>
        <taxon>Testudinata</taxon>
        <taxon>Testudines</taxon>
        <taxon>Cryptodira</taxon>
        <taxon>Durocryptodira</taxon>
        <taxon>Testudinoidea</taxon>
        <taxon>Geoemydidae</taxon>
        <taxon>Geoemydinae</taxon>
        <taxon>Mauremys</taxon>
    </lineage>
</organism>
<gene>
    <name evidence="1" type="ORF">KIL84_019337</name>
</gene>
<reference evidence="1" key="1">
    <citation type="submission" date="2021-09" db="EMBL/GenBank/DDBJ databases">
        <title>The genome of Mauremys mutica provides insights into the evolution of semi-aquatic lifestyle.</title>
        <authorList>
            <person name="Gong S."/>
            <person name="Gao Y."/>
        </authorList>
    </citation>
    <scope>NUCLEOTIDE SEQUENCE</scope>
    <source>
        <strain evidence="1">MM-2020</strain>
        <tissue evidence="1">Muscle</tissue>
    </source>
</reference>